<protein>
    <submittedName>
        <fullName evidence="1">Uncharacterized protein</fullName>
    </submittedName>
</protein>
<dbReference type="AlphaFoldDB" id="A0AAD0SB80"/>
<keyword evidence="1" id="KW-0614">Plasmid</keyword>
<gene>
    <name evidence="1" type="ORF">CJO77_19740</name>
</gene>
<evidence type="ECO:0000313" key="1">
    <source>
        <dbReference type="EMBL" id="AXV83802.1"/>
    </source>
</evidence>
<dbReference type="Proteomes" id="UP000261758">
    <property type="component" value="Plasmid unnamed"/>
</dbReference>
<dbReference type="EMBL" id="CP022760">
    <property type="protein sequence ID" value="AXV83802.1"/>
    <property type="molecule type" value="Genomic_DNA"/>
</dbReference>
<sequence length="65" mass="7350">MCVLIRAESSAIGPPQIDSFSVAIRLEISNVLFNLPATLRQIFLGIRAKKFRFFSVQAFVFLLTF</sequence>
<organism evidence="1 2">
    <name type="scientific">Ralstonia solanacearum</name>
    <name type="common">Pseudomonas solanacearum</name>
    <dbReference type="NCBI Taxonomy" id="305"/>
    <lineage>
        <taxon>Bacteria</taxon>
        <taxon>Pseudomonadati</taxon>
        <taxon>Pseudomonadota</taxon>
        <taxon>Betaproteobacteria</taxon>
        <taxon>Burkholderiales</taxon>
        <taxon>Burkholderiaceae</taxon>
        <taxon>Ralstonia</taxon>
        <taxon>Ralstonia solanacearum species complex</taxon>
    </lineage>
</organism>
<name>A0AAD0SB80_RALSL</name>
<proteinExistence type="predicted"/>
<geneLocation type="plasmid" evidence="1 2">
    <name>unnamed</name>
</geneLocation>
<accession>A0AAD0SB80</accession>
<evidence type="ECO:0000313" key="2">
    <source>
        <dbReference type="Proteomes" id="UP000261758"/>
    </source>
</evidence>
<reference evidence="1 2" key="1">
    <citation type="submission" date="2017-08" db="EMBL/GenBank/DDBJ databases">
        <title>Genome sequences of Ralstonia solanacearum Species Complex (RSSC) isolated from Potato bacterial wilts in Korea.</title>
        <authorList>
            <person name="Cho H."/>
            <person name="Song E.-S."/>
            <person name="Lee Y.K."/>
            <person name="Lee S."/>
            <person name="Lee S.-W."/>
            <person name="Jo A."/>
            <person name="Kim J.-G."/>
            <person name="Hwang I."/>
        </authorList>
    </citation>
    <scope>NUCLEOTIDE SEQUENCE [LARGE SCALE GENOMIC DNA]</scope>
    <source>
        <strain evidence="1 2">T98</strain>
        <plasmid evidence="1 2">unnamed</plasmid>
    </source>
</reference>